<dbReference type="PANTHER" id="PTHR30537">
    <property type="entry name" value="HTH-TYPE TRANSCRIPTIONAL REGULATOR"/>
    <property type="match status" value="1"/>
</dbReference>
<dbReference type="InterPro" id="IPR036388">
    <property type="entry name" value="WH-like_DNA-bd_sf"/>
</dbReference>
<sequence>MKNSFEGVSVFLATVEAGGFALAAKCLGLSRSAVAKTIGRIEHRLGVKWFDRMTRLNSLMEEGHLYYERCVRTLKELRACEYIWSADTLMSKVD</sequence>
<protein>
    <recommendedName>
        <fullName evidence="2">HTH lysR-type domain-containing protein</fullName>
    </recommendedName>
</protein>
<accession>A0AAN1PH70</accession>
<evidence type="ECO:0000259" key="2">
    <source>
        <dbReference type="PROSITE" id="PS50931"/>
    </source>
</evidence>
<reference evidence="3 4" key="1">
    <citation type="submission" date="2017-09" db="EMBL/GenBank/DDBJ databases">
        <authorList>
            <person name="Kim K.H."/>
            <person name="Chun B.H."/>
            <person name="Han G.S."/>
            <person name="Hyun S.G."/>
            <person name="Jeon C.O."/>
        </authorList>
    </citation>
    <scope>NUCLEOTIDE SEQUENCE [LARGE SCALE GENOMIC DNA]</scope>
    <source>
        <strain evidence="3 4">SH</strain>
    </source>
</reference>
<dbReference type="InterPro" id="IPR036390">
    <property type="entry name" value="WH_DNA-bd_sf"/>
</dbReference>
<dbReference type="AlphaFoldDB" id="A0AAN1PH70"/>
<evidence type="ECO:0000256" key="1">
    <source>
        <dbReference type="ARBA" id="ARBA00009437"/>
    </source>
</evidence>
<evidence type="ECO:0000313" key="4">
    <source>
        <dbReference type="Proteomes" id="UP000256572"/>
    </source>
</evidence>
<dbReference type="EMBL" id="CP023189">
    <property type="protein sequence ID" value="AXN00153.1"/>
    <property type="molecule type" value="Genomic_DNA"/>
</dbReference>
<dbReference type="Proteomes" id="UP000256572">
    <property type="component" value="Chromosome"/>
</dbReference>
<dbReference type="PROSITE" id="PS50931">
    <property type="entry name" value="HTH_LYSR"/>
    <property type="match status" value="1"/>
</dbReference>
<dbReference type="GO" id="GO:0003700">
    <property type="term" value="F:DNA-binding transcription factor activity"/>
    <property type="evidence" value="ECO:0007669"/>
    <property type="project" value="InterPro"/>
</dbReference>
<proteinExistence type="inferred from homology"/>
<dbReference type="Pfam" id="PF00126">
    <property type="entry name" value="HTH_1"/>
    <property type="match status" value="1"/>
</dbReference>
<dbReference type="InterPro" id="IPR058163">
    <property type="entry name" value="LysR-type_TF_proteobact-type"/>
</dbReference>
<comment type="similarity">
    <text evidence="1">Belongs to the LysR transcriptional regulatory family.</text>
</comment>
<dbReference type="Gene3D" id="1.10.10.10">
    <property type="entry name" value="Winged helix-like DNA-binding domain superfamily/Winged helix DNA-binding domain"/>
    <property type="match status" value="1"/>
</dbReference>
<dbReference type="RefSeq" id="WP_089179187.1">
    <property type="nucleotide sequence ID" value="NZ_CP023189.1"/>
</dbReference>
<dbReference type="PANTHER" id="PTHR30537:SF5">
    <property type="entry name" value="HTH-TYPE TRANSCRIPTIONAL ACTIVATOR TTDR-RELATED"/>
    <property type="match status" value="1"/>
</dbReference>
<reference evidence="3 4" key="2">
    <citation type="submission" date="2018-08" db="EMBL/GenBank/DDBJ databases">
        <title>Acetobacter oryzifermentans sp. nov., isolated from Korea traditional vinegar and reclassification of Acetobacter pasteurianus subsp. ascendens (Henneberg 1898) as Acetobacter ascendens comb. nov.</title>
        <authorList>
            <person name="Cho G.Y."/>
            <person name="Lee S.H."/>
        </authorList>
    </citation>
    <scope>NUCLEOTIDE SEQUENCE [LARGE SCALE GENOMIC DNA]</scope>
    <source>
        <strain evidence="3 4">SH</strain>
    </source>
</reference>
<name>A0AAN1PH70_9PROT</name>
<evidence type="ECO:0000313" key="3">
    <source>
        <dbReference type="EMBL" id="AXN00153.1"/>
    </source>
</evidence>
<gene>
    <name evidence="3" type="ORF">CJF59_06015</name>
</gene>
<dbReference type="SUPFAM" id="SSF46785">
    <property type="entry name" value="Winged helix' DNA-binding domain"/>
    <property type="match status" value="1"/>
</dbReference>
<dbReference type="InterPro" id="IPR000847">
    <property type="entry name" value="LysR_HTH_N"/>
</dbReference>
<feature type="domain" description="HTH lysR-type" evidence="2">
    <location>
        <begin position="1"/>
        <end position="57"/>
    </location>
</feature>
<organism evidence="3 4">
    <name type="scientific">Acetobacter pomorum</name>
    <dbReference type="NCBI Taxonomy" id="65959"/>
    <lineage>
        <taxon>Bacteria</taxon>
        <taxon>Pseudomonadati</taxon>
        <taxon>Pseudomonadota</taxon>
        <taxon>Alphaproteobacteria</taxon>
        <taxon>Acetobacterales</taxon>
        <taxon>Acetobacteraceae</taxon>
        <taxon>Acetobacter</taxon>
    </lineage>
</organism>